<evidence type="ECO:0008006" key="5">
    <source>
        <dbReference type="Google" id="ProtNLM"/>
    </source>
</evidence>
<evidence type="ECO:0000313" key="4">
    <source>
        <dbReference type="Proteomes" id="UP000292302"/>
    </source>
</evidence>
<dbReference type="InterPro" id="IPR036291">
    <property type="entry name" value="NAD(P)-bd_dom_sf"/>
</dbReference>
<evidence type="ECO:0000256" key="2">
    <source>
        <dbReference type="ARBA" id="ARBA00023002"/>
    </source>
</evidence>
<sequence length="199" mass="21322">MTTKKRPVALITGGSSGMGKDFALRLLSAGYAVYGAARRIDRMRDIEGGGGVALEMDVTEDVTMVAAVDRIIREQGQIDVLINCAGYGQMGALEDVPVEVARRQLEVNLIGVARLTQLCSGRLACRRDAPVLCQPFLRASGPPRIARTLAYVVRRRSCGTGARTPCGPSGNLAQEPGYQHVLQFDGLRLRLCHIDGGLG</sequence>
<accession>A0A4Q9QLQ2</accession>
<dbReference type="SUPFAM" id="SSF51735">
    <property type="entry name" value="NAD(P)-binding Rossmann-fold domains"/>
    <property type="match status" value="1"/>
</dbReference>
<dbReference type="PRINTS" id="PR00081">
    <property type="entry name" value="GDHRDH"/>
</dbReference>
<comment type="similarity">
    <text evidence="1">Belongs to the short-chain dehydrogenases/reductases (SDR) family.</text>
</comment>
<dbReference type="InterPro" id="IPR002347">
    <property type="entry name" value="SDR_fam"/>
</dbReference>
<reference evidence="3 4" key="1">
    <citation type="submission" date="2018-06" db="EMBL/GenBank/DDBJ databases">
        <title>Three novel Pseudomonas species isolated from symptomatic oak.</title>
        <authorList>
            <person name="Bueno-Gonzalez V."/>
            <person name="Brady C."/>
        </authorList>
    </citation>
    <scope>NUCLEOTIDE SEQUENCE [LARGE SCALE GENOMIC DNA]</scope>
    <source>
        <strain evidence="3 4">P9A</strain>
    </source>
</reference>
<dbReference type="GO" id="GO:0016491">
    <property type="term" value="F:oxidoreductase activity"/>
    <property type="evidence" value="ECO:0007669"/>
    <property type="project" value="UniProtKB-KW"/>
</dbReference>
<dbReference type="Gene3D" id="3.40.50.720">
    <property type="entry name" value="NAD(P)-binding Rossmann-like Domain"/>
    <property type="match status" value="1"/>
</dbReference>
<evidence type="ECO:0000313" key="3">
    <source>
        <dbReference type="EMBL" id="TBU79274.1"/>
    </source>
</evidence>
<keyword evidence="2" id="KW-0560">Oxidoreductase</keyword>
<evidence type="ECO:0000256" key="1">
    <source>
        <dbReference type="ARBA" id="ARBA00006484"/>
    </source>
</evidence>
<dbReference type="OrthoDB" id="9775296at2"/>
<dbReference type="Proteomes" id="UP000292302">
    <property type="component" value="Unassembled WGS sequence"/>
</dbReference>
<dbReference type="PANTHER" id="PTHR44169:SF6">
    <property type="entry name" value="NADPH-DEPENDENT 1-ACYLDIHYDROXYACETONE PHOSPHATE REDUCTASE"/>
    <property type="match status" value="1"/>
</dbReference>
<name>A0A4Q9QLQ2_9GAMM</name>
<proteinExistence type="inferred from homology"/>
<keyword evidence="4" id="KW-1185">Reference proteome</keyword>
<dbReference type="PANTHER" id="PTHR44169">
    <property type="entry name" value="NADPH-DEPENDENT 1-ACYLDIHYDROXYACETONE PHOSPHATE REDUCTASE"/>
    <property type="match status" value="1"/>
</dbReference>
<dbReference type="AlphaFoldDB" id="A0A4Q9QLQ2"/>
<organism evidence="3 4">
    <name type="scientific">Phytopseudomonas daroniae</name>
    <dbReference type="NCBI Taxonomy" id="2487519"/>
    <lineage>
        <taxon>Bacteria</taxon>
        <taxon>Pseudomonadati</taxon>
        <taxon>Pseudomonadota</taxon>
        <taxon>Gammaproteobacteria</taxon>
        <taxon>Pseudomonadales</taxon>
        <taxon>Pseudomonadaceae</taxon>
        <taxon>Phytopseudomonas</taxon>
    </lineage>
</organism>
<gene>
    <name evidence="3" type="ORF">DNK06_12740</name>
</gene>
<dbReference type="Pfam" id="PF00106">
    <property type="entry name" value="adh_short"/>
    <property type="match status" value="1"/>
</dbReference>
<comment type="caution">
    <text evidence="3">The sequence shown here is derived from an EMBL/GenBank/DDBJ whole genome shotgun (WGS) entry which is preliminary data.</text>
</comment>
<dbReference type="EMBL" id="QJUI01000010">
    <property type="protein sequence ID" value="TBU79274.1"/>
    <property type="molecule type" value="Genomic_DNA"/>
</dbReference>
<protein>
    <recommendedName>
        <fullName evidence="5">Short-chain dehydrogenase</fullName>
    </recommendedName>
</protein>